<keyword evidence="2" id="KW-1185">Reference proteome</keyword>
<accession>A0A9P6R515</accession>
<organism evidence="1 2">
    <name type="scientific">Linnemannia gamsii</name>
    <dbReference type="NCBI Taxonomy" id="64522"/>
    <lineage>
        <taxon>Eukaryota</taxon>
        <taxon>Fungi</taxon>
        <taxon>Fungi incertae sedis</taxon>
        <taxon>Mucoromycota</taxon>
        <taxon>Mortierellomycotina</taxon>
        <taxon>Mortierellomycetes</taxon>
        <taxon>Mortierellales</taxon>
        <taxon>Mortierellaceae</taxon>
        <taxon>Linnemannia</taxon>
    </lineage>
</organism>
<protein>
    <submittedName>
        <fullName evidence="1">Uncharacterized protein</fullName>
    </submittedName>
</protein>
<comment type="caution">
    <text evidence="1">The sequence shown here is derived from an EMBL/GenBank/DDBJ whole genome shotgun (WGS) entry which is preliminary data.</text>
</comment>
<evidence type="ECO:0000313" key="2">
    <source>
        <dbReference type="Proteomes" id="UP000823405"/>
    </source>
</evidence>
<dbReference type="EMBL" id="JAAAIN010000650">
    <property type="protein sequence ID" value="KAG0312038.1"/>
    <property type="molecule type" value="Genomic_DNA"/>
</dbReference>
<dbReference type="Proteomes" id="UP000823405">
    <property type="component" value="Unassembled WGS sequence"/>
</dbReference>
<dbReference type="OrthoDB" id="10346542at2759"/>
<name>A0A9P6R515_9FUNG</name>
<gene>
    <name evidence="1" type="ORF">BGZ97_011483</name>
</gene>
<sequence>MKKDSPEHLALRDQIKNVNARIAVLQKDIPIFEKMIALSEAQLQDLSQDQNLRQGIQATIASLNGNEAPSDELRIERQELRQQMLRNTTDVVAILKKDLVEDKARLVELQARLKALPEDGIVA</sequence>
<reference evidence="1" key="1">
    <citation type="journal article" date="2020" name="Fungal Divers.">
        <title>Resolving the Mortierellaceae phylogeny through synthesis of multi-gene phylogenetics and phylogenomics.</title>
        <authorList>
            <person name="Vandepol N."/>
            <person name="Liber J."/>
            <person name="Desiro A."/>
            <person name="Na H."/>
            <person name="Kennedy M."/>
            <person name="Barry K."/>
            <person name="Grigoriev I.V."/>
            <person name="Miller A.N."/>
            <person name="O'Donnell K."/>
            <person name="Stajich J.E."/>
            <person name="Bonito G."/>
        </authorList>
    </citation>
    <scope>NUCLEOTIDE SEQUENCE</scope>
    <source>
        <strain evidence="1">NVP60</strain>
    </source>
</reference>
<dbReference type="AlphaFoldDB" id="A0A9P6R515"/>
<evidence type="ECO:0000313" key="1">
    <source>
        <dbReference type="EMBL" id="KAG0312038.1"/>
    </source>
</evidence>
<proteinExistence type="predicted"/>